<evidence type="ECO:0000313" key="2">
    <source>
        <dbReference type="EMBL" id="GIQ63891.1"/>
    </source>
</evidence>
<sequence>MNEHFGLPVPPNRFAAATERPAARQGTVRSALVRSDTPTLLSIHGADDADTADTADTDTADTDTADTDTADTGQKMQKYNFFTLTFTVSAKLLRKYIFRGSETGNSRKNEKIPAQSQEFLIFRRISRKLMHFCNFLTPSAPQVRTETSRLRAGRMDNQRFRIRHIRQMRESLQDADVPVDRFEPAL</sequence>
<accession>A0ABQ4N6U0</accession>
<gene>
    <name evidence="2" type="ORF">PACILC2_24590</name>
</gene>
<protein>
    <submittedName>
        <fullName evidence="2">Uncharacterized protein</fullName>
    </submittedName>
</protein>
<dbReference type="RefSeq" id="WP_213528880.1">
    <property type="nucleotide sequence ID" value="NZ_BOVJ01000074.1"/>
</dbReference>
<feature type="region of interest" description="Disordered" evidence="1">
    <location>
        <begin position="1"/>
        <end position="31"/>
    </location>
</feature>
<feature type="region of interest" description="Disordered" evidence="1">
    <location>
        <begin position="43"/>
        <end position="70"/>
    </location>
</feature>
<organism evidence="2 3">
    <name type="scientific">Paenibacillus cisolokensis</name>
    <dbReference type="NCBI Taxonomy" id="1658519"/>
    <lineage>
        <taxon>Bacteria</taxon>
        <taxon>Bacillati</taxon>
        <taxon>Bacillota</taxon>
        <taxon>Bacilli</taxon>
        <taxon>Bacillales</taxon>
        <taxon>Paenibacillaceae</taxon>
        <taxon>Paenibacillus</taxon>
    </lineage>
</organism>
<evidence type="ECO:0000256" key="1">
    <source>
        <dbReference type="SAM" id="MobiDB-lite"/>
    </source>
</evidence>
<evidence type="ECO:0000313" key="3">
    <source>
        <dbReference type="Proteomes" id="UP000680304"/>
    </source>
</evidence>
<reference evidence="2 3" key="1">
    <citation type="submission" date="2021-04" db="EMBL/GenBank/DDBJ databases">
        <title>Draft genome sequence of Paenibacillus cisolokensis, LC2-13A.</title>
        <authorList>
            <person name="Uke A."/>
            <person name="Chhe C."/>
            <person name="Baramee S."/>
            <person name="Kosugi A."/>
        </authorList>
    </citation>
    <scope>NUCLEOTIDE SEQUENCE [LARGE SCALE GENOMIC DNA]</scope>
    <source>
        <strain evidence="2 3">LC2-13A</strain>
    </source>
</reference>
<proteinExistence type="predicted"/>
<dbReference type="EMBL" id="BOVJ01000074">
    <property type="protein sequence ID" value="GIQ63891.1"/>
    <property type="molecule type" value="Genomic_DNA"/>
</dbReference>
<dbReference type="Proteomes" id="UP000680304">
    <property type="component" value="Unassembled WGS sequence"/>
</dbReference>
<keyword evidence="3" id="KW-1185">Reference proteome</keyword>
<comment type="caution">
    <text evidence="2">The sequence shown here is derived from an EMBL/GenBank/DDBJ whole genome shotgun (WGS) entry which is preliminary data.</text>
</comment>
<name>A0ABQ4N6U0_9BACL</name>
<feature type="compositionally biased region" description="Acidic residues" evidence="1">
    <location>
        <begin position="48"/>
        <end position="69"/>
    </location>
</feature>